<reference evidence="2" key="2">
    <citation type="submission" date="2021-12" db="EMBL/GenBank/DDBJ databases">
        <title>Resequencing data analysis of finger millet.</title>
        <authorList>
            <person name="Hatakeyama M."/>
            <person name="Aluri S."/>
            <person name="Balachadran M.T."/>
            <person name="Sivarajan S.R."/>
            <person name="Poveda L."/>
            <person name="Shimizu-Inatsugi R."/>
            <person name="Schlapbach R."/>
            <person name="Sreeman S.M."/>
            <person name="Shimizu K.K."/>
        </authorList>
    </citation>
    <scope>NUCLEOTIDE SEQUENCE</scope>
</reference>
<reference evidence="2" key="1">
    <citation type="journal article" date="2018" name="DNA Res.">
        <title>Multiple hybrid de novo genome assembly of finger millet, an orphan allotetraploid crop.</title>
        <authorList>
            <person name="Hatakeyama M."/>
            <person name="Aluri S."/>
            <person name="Balachadran M.T."/>
            <person name="Sivarajan S.R."/>
            <person name="Patrignani A."/>
            <person name="Gruter S."/>
            <person name="Poveda L."/>
            <person name="Shimizu-Inatsugi R."/>
            <person name="Baeten J."/>
            <person name="Francoijs K.J."/>
            <person name="Nataraja K.N."/>
            <person name="Reddy Y.A.N."/>
            <person name="Phadnis S."/>
            <person name="Ravikumar R.L."/>
            <person name="Schlapbach R."/>
            <person name="Sreeman S.M."/>
            <person name="Shimizu K.K."/>
        </authorList>
    </citation>
    <scope>NUCLEOTIDE SEQUENCE</scope>
</reference>
<feature type="domain" description="F-box protein AT5G49610-like beta-propeller" evidence="1">
    <location>
        <begin position="2"/>
        <end position="135"/>
    </location>
</feature>
<dbReference type="PANTHER" id="PTHR33207">
    <property type="entry name" value="F-BOX DOMAIN CONTAINING PROTEIN-RELATED"/>
    <property type="match status" value="1"/>
</dbReference>
<sequence>MDLPEVLKGQGGLYMIGETEDGELCIVSVMGFALCIWFRRAGADGVEKWMVDSVISLESEILQATESSSDDCGELKLNVWAVLDGIVYLSPWTLSAHGDPVWFLSFCLKTTKLHKLFNEIFDNCMYPYIMSWPPSLVRNTP</sequence>
<protein>
    <recommendedName>
        <fullName evidence="1">F-box protein AT5G49610-like beta-propeller domain-containing protein</fullName>
    </recommendedName>
</protein>
<proteinExistence type="predicted"/>
<dbReference type="InterPro" id="IPR056594">
    <property type="entry name" value="AT5G49610-like_b-prop"/>
</dbReference>
<gene>
    <name evidence="2" type="primary">gb29212</name>
    <name evidence="2" type="ORF">PR202_gb29212</name>
</gene>
<evidence type="ECO:0000259" key="1">
    <source>
        <dbReference type="Pfam" id="PF23635"/>
    </source>
</evidence>
<dbReference type="EMBL" id="BQKI01000101">
    <property type="protein sequence ID" value="GJN40047.1"/>
    <property type="molecule type" value="Genomic_DNA"/>
</dbReference>
<dbReference type="Proteomes" id="UP001054889">
    <property type="component" value="Unassembled WGS sequence"/>
</dbReference>
<dbReference type="AlphaFoldDB" id="A0AAV5FZQ7"/>
<comment type="caution">
    <text evidence="2">The sequence shown here is derived from an EMBL/GenBank/DDBJ whole genome shotgun (WGS) entry which is preliminary data.</text>
</comment>
<accession>A0AAV5FZQ7</accession>
<keyword evidence="3" id="KW-1185">Reference proteome</keyword>
<name>A0AAV5FZQ7_ELECO</name>
<dbReference type="Pfam" id="PF23635">
    <property type="entry name" value="Beta-prop_AT5G49610-like"/>
    <property type="match status" value="1"/>
</dbReference>
<organism evidence="2 3">
    <name type="scientific">Eleusine coracana subsp. coracana</name>
    <dbReference type="NCBI Taxonomy" id="191504"/>
    <lineage>
        <taxon>Eukaryota</taxon>
        <taxon>Viridiplantae</taxon>
        <taxon>Streptophyta</taxon>
        <taxon>Embryophyta</taxon>
        <taxon>Tracheophyta</taxon>
        <taxon>Spermatophyta</taxon>
        <taxon>Magnoliopsida</taxon>
        <taxon>Liliopsida</taxon>
        <taxon>Poales</taxon>
        <taxon>Poaceae</taxon>
        <taxon>PACMAD clade</taxon>
        <taxon>Chloridoideae</taxon>
        <taxon>Cynodonteae</taxon>
        <taxon>Eleusininae</taxon>
        <taxon>Eleusine</taxon>
    </lineage>
</organism>
<evidence type="ECO:0000313" key="2">
    <source>
        <dbReference type="EMBL" id="GJN40047.1"/>
    </source>
</evidence>
<evidence type="ECO:0000313" key="3">
    <source>
        <dbReference type="Proteomes" id="UP001054889"/>
    </source>
</evidence>